<dbReference type="Proteomes" id="UP000248916">
    <property type="component" value="Unassembled WGS sequence"/>
</dbReference>
<evidence type="ECO:0000313" key="4">
    <source>
        <dbReference type="EMBL" id="PZX19909.1"/>
    </source>
</evidence>
<evidence type="ECO:0000313" key="5">
    <source>
        <dbReference type="Proteomes" id="UP000248916"/>
    </source>
</evidence>
<evidence type="ECO:0000256" key="3">
    <source>
        <dbReference type="SAM" id="Coils"/>
    </source>
</evidence>
<dbReference type="GO" id="GO:0050821">
    <property type="term" value="P:protein stabilization"/>
    <property type="evidence" value="ECO:0007669"/>
    <property type="project" value="TreeGrafter"/>
</dbReference>
<evidence type="ECO:0000256" key="2">
    <source>
        <dbReference type="ARBA" id="ARBA00022729"/>
    </source>
</evidence>
<dbReference type="GO" id="GO:0051082">
    <property type="term" value="F:unfolded protein binding"/>
    <property type="evidence" value="ECO:0007669"/>
    <property type="project" value="InterPro"/>
</dbReference>
<dbReference type="InterPro" id="IPR005632">
    <property type="entry name" value="Chaperone_Skp"/>
</dbReference>
<reference evidence="4 5" key="1">
    <citation type="submission" date="2018-06" db="EMBL/GenBank/DDBJ databases">
        <title>Genomic Encyclopedia of Archaeal and Bacterial Type Strains, Phase II (KMG-II): from individual species to whole genera.</title>
        <authorList>
            <person name="Goeker M."/>
        </authorList>
    </citation>
    <scope>NUCLEOTIDE SEQUENCE [LARGE SCALE GENOMIC DNA]</scope>
    <source>
        <strain evidence="4 5">DSM 22009</strain>
    </source>
</reference>
<keyword evidence="5" id="KW-1185">Reference proteome</keyword>
<protein>
    <submittedName>
        <fullName evidence="4">Periplasmic chaperone for outer membrane proteins Skp</fullName>
    </submittedName>
</protein>
<keyword evidence="2" id="KW-0732">Signal</keyword>
<organism evidence="4 5">
    <name type="scientific">Palleronia aestuarii</name>
    <dbReference type="NCBI Taxonomy" id="568105"/>
    <lineage>
        <taxon>Bacteria</taxon>
        <taxon>Pseudomonadati</taxon>
        <taxon>Pseudomonadota</taxon>
        <taxon>Alphaproteobacteria</taxon>
        <taxon>Rhodobacterales</taxon>
        <taxon>Roseobacteraceae</taxon>
        <taxon>Palleronia</taxon>
    </lineage>
</organism>
<dbReference type="Gene3D" id="3.30.910.20">
    <property type="entry name" value="Skp domain"/>
    <property type="match status" value="1"/>
</dbReference>
<dbReference type="AlphaFoldDB" id="A0A2W7QDG7"/>
<dbReference type="EMBL" id="QKZL01000001">
    <property type="protein sequence ID" value="PZX19909.1"/>
    <property type="molecule type" value="Genomic_DNA"/>
</dbReference>
<feature type="coiled-coil region" evidence="3">
    <location>
        <begin position="40"/>
        <end position="67"/>
    </location>
</feature>
<dbReference type="RefSeq" id="WP_170133819.1">
    <property type="nucleotide sequence ID" value="NZ_QKZL01000001.1"/>
</dbReference>
<accession>A0A2W7QDG7</accession>
<dbReference type="GO" id="GO:0005829">
    <property type="term" value="C:cytosol"/>
    <property type="evidence" value="ECO:0007669"/>
    <property type="project" value="TreeGrafter"/>
</dbReference>
<dbReference type="Pfam" id="PF03938">
    <property type="entry name" value="OmpH"/>
    <property type="match status" value="1"/>
</dbReference>
<dbReference type="PANTHER" id="PTHR35089:SF1">
    <property type="entry name" value="CHAPERONE PROTEIN SKP"/>
    <property type="match status" value="1"/>
</dbReference>
<proteinExistence type="inferred from homology"/>
<dbReference type="InterPro" id="IPR024930">
    <property type="entry name" value="Skp_dom_sf"/>
</dbReference>
<sequence>MALGLALSLPAAGQTPDPSPVVVVDQDRLFDDSLFGKRILVEIDRRSEELAAENRRIETELIAQERALTDQRDALPPEVFRERAEAFDSRVTTHREEQDAKARALGRRRDEARQEFYGQITGVLTEIIAERGARVLLDRRAVLAATEAVDITDTAIERIDAAIGDGSGDPSADTPPD</sequence>
<dbReference type="SMART" id="SM00935">
    <property type="entry name" value="OmpH"/>
    <property type="match status" value="1"/>
</dbReference>
<keyword evidence="3" id="KW-0175">Coiled coil</keyword>
<dbReference type="PANTHER" id="PTHR35089">
    <property type="entry name" value="CHAPERONE PROTEIN SKP"/>
    <property type="match status" value="1"/>
</dbReference>
<name>A0A2W7QDG7_9RHOB</name>
<evidence type="ECO:0000256" key="1">
    <source>
        <dbReference type="ARBA" id="ARBA00009091"/>
    </source>
</evidence>
<gene>
    <name evidence="4" type="ORF">LX81_00373</name>
</gene>
<dbReference type="SUPFAM" id="SSF111384">
    <property type="entry name" value="OmpH-like"/>
    <property type="match status" value="1"/>
</dbReference>
<comment type="similarity">
    <text evidence="1">Belongs to the Skp family.</text>
</comment>
<comment type="caution">
    <text evidence="4">The sequence shown here is derived from an EMBL/GenBank/DDBJ whole genome shotgun (WGS) entry which is preliminary data.</text>
</comment>